<accession>A0A820PCK5</accession>
<comment type="caution">
    <text evidence="2">The sequence shown here is derived from an EMBL/GenBank/DDBJ whole genome shotgun (WGS) entry which is preliminary data.</text>
</comment>
<dbReference type="Gene3D" id="2.40.50.140">
    <property type="entry name" value="Nucleic acid-binding proteins"/>
    <property type="match status" value="1"/>
</dbReference>
<dbReference type="InterPro" id="IPR012340">
    <property type="entry name" value="NA-bd_OB-fold"/>
</dbReference>
<protein>
    <recommendedName>
        <fullName evidence="1">S1 motif domain-containing protein</fullName>
    </recommendedName>
</protein>
<dbReference type="InterPro" id="IPR003029">
    <property type="entry name" value="S1_domain"/>
</dbReference>
<proteinExistence type="predicted"/>
<organism evidence="2 3">
    <name type="scientific">Adineta steineri</name>
    <dbReference type="NCBI Taxonomy" id="433720"/>
    <lineage>
        <taxon>Eukaryota</taxon>
        <taxon>Metazoa</taxon>
        <taxon>Spiralia</taxon>
        <taxon>Gnathifera</taxon>
        <taxon>Rotifera</taxon>
        <taxon>Eurotatoria</taxon>
        <taxon>Bdelloidea</taxon>
        <taxon>Adinetida</taxon>
        <taxon>Adinetidae</taxon>
        <taxon>Adineta</taxon>
    </lineage>
</organism>
<dbReference type="GO" id="GO:0003723">
    <property type="term" value="F:RNA binding"/>
    <property type="evidence" value="ECO:0007669"/>
    <property type="project" value="TreeGrafter"/>
</dbReference>
<feature type="non-terminal residue" evidence="2">
    <location>
        <position position="1"/>
    </location>
</feature>
<dbReference type="Proteomes" id="UP000663844">
    <property type="component" value="Unassembled WGS sequence"/>
</dbReference>
<dbReference type="InterPro" id="IPR045209">
    <property type="entry name" value="Rrp5"/>
</dbReference>
<dbReference type="FunFam" id="2.40.50.140:FF:000103">
    <property type="entry name" value="protein RRP5 homolog"/>
    <property type="match status" value="1"/>
</dbReference>
<dbReference type="PANTHER" id="PTHR23270">
    <property type="entry name" value="PROGRAMMED CELL DEATH PROTEIN 11 PRE-RRNA PROCESSING PROTEIN RRP5"/>
    <property type="match status" value="1"/>
</dbReference>
<evidence type="ECO:0000259" key="1">
    <source>
        <dbReference type="PROSITE" id="PS50126"/>
    </source>
</evidence>
<reference evidence="2" key="1">
    <citation type="submission" date="2021-02" db="EMBL/GenBank/DDBJ databases">
        <authorList>
            <person name="Nowell W R."/>
        </authorList>
    </citation>
    <scope>NUCLEOTIDE SEQUENCE</scope>
</reference>
<dbReference type="PROSITE" id="PS50126">
    <property type="entry name" value="S1"/>
    <property type="match status" value="1"/>
</dbReference>
<dbReference type="PANTHER" id="PTHR23270:SF10">
    <property type="entry name" value="PROTEIN RRP5 HOMOLOG"/>
    <property type="match status" value="1"/>
</dbReference>
<dbReference type="SUPFAM" id="SSF50249">
    <property type="entry name" value="Nucleic acid-binding proteins"/>
    <property type="match status" value="1"/>
</dbReference>
<feature type="domain" description="S1 motif" evidence="1">
    <location>
        <begin position="46"/>
        <end position="99"/>
    </location>
</feature>
<dbReference type="Pfam" id="PF00575">
    <property type="entry name" value="S1"/>
    <property type="match status" value="1"/>
</dbReference>
<evidence type="ECO:0000313" key="3">
    <source>
        <dbReference type="Proteomes" id="UP000663844"/>
    </source>
</evidence>
<feature type="non-terminal residue" evidence="2">
    <location>
        <position position="99"/>
    </location>
</feature>
<dbReference type="GO" id="GO:0006364">
    <property type="term" value="P:rRNA processing"/>
    <property type="evidence" value="ECO:0007669"/>
    <property type="project" value="InterPro"/>
</dbReference>
<name>A0A820PCK5_9BILA</name>
<sequence length="99" mass="10857">LTSFTAGQKIQCRIIGISLSSNLAICTLKKSIIDAPFITYSDIKIGSLVKGTITNVDKHGLIINLTKYINGFVPIIHNADIPIKEALSKFPLMKKVQCR</sequence>
<dbReference type="GO" id="GO:0032040">
    <property type="term" value="C:small-subunit processome"/>
    <property type="evidence" value="ECO:0007669"/>
    <property type="project" value="TreeGrafter"/>
</dbReference>
<evidence type="ECO:0000313" key="2">
    <source>
        <dbReference type="EMBL" id="CAF4402486.1"/>
    </source>
</evidence>
<dbReference type="EMBL" id="CAJOAZ010026596">
    <property type="protein sequence ID" value="CAF4402486.1"/>
    <property type="molecule type" value="Genomic_DNA"/>
</dbReference>
<gene>
    <name evidence="2" type="ORF">OXD698_LOCUS51537</name>
</gene>
<dbReference type="AlphaFoldDB" id="A0A820PCK5"/>